<evidence type="ECO:0000313" key="1">
    <source>
        <dbReference type="EMBL" id="CAH9061265.1"/>
    </source>
</evidence>
<dbReference type="Proteomes" id="UP001152484">
    <property type="component" value="Unassembled WGS sequence"/>
</dbReference>
<reference evidence="1" key="1">
    <citation type="submission" date="2022-07" db="EMBL/GenBank/DDBJ databases">
        <authorList>
            <person name="Macas J."/>
            <person name="Novak P."/>
            <person name="Neumann P."/>
        </authorList>
    </citation>
    <scope>NUCLEOTIDE SEQUENCE</scope>
</reference>
<gene>
    <name evidence="1" type="ORF">CEURO_LOCUS1704</name>
</gene>
<organism evidence="1 2">
    <name type="scientific">Cuscuta europaea</name>
    <name type="common">European dodder</name>
    <dbReference type="NCBI Taxonomy" id="41803"/>
    <lineage>
        <taxon>Eukaryota</taxon>
        <taxon>Viridiplantae</taxon>
        <taxon>Streptophyta</taxon>
        <taxon>Embryophyta</taxon>
        <taxon>Tracheophyta</taxon>
        <taxon>Spermatophyta</taxon>
        <taxon>Magnoliopsida</taxon>
        <taxon>eudicotyledons</taxon>
        <taxon>Gunneridae</taxon>
        <taxon>Pentapetalae</taxon>
        <taxon>asterids</taxon>
        <taxon>lamiids</taxon>
        <taxon>Solanales</taxon>
        <taxon>Convolvulaceae</taxon>
        <taxon>Cuscuteae</taxon>
        <taxon>Cuscuta</taxon>
        <taxon>Cuscuta subgen. Cuscuta</taxon>
    </lineage>
</organism>
<keyword evidence="2" id="KW-1185">Reference proteome</keyword>
<dbReference type="EMBL" id="CAMAPE010000004">
    <property type="protein sequence ID" value="CAH9061265.1"/>
    <property type="molecule type" value="Genomic_DNA"/>
</dbReference>
<name>A0A9P0YJA2_CUSEU</name>
<accession>A0A9P0YJA2</accession>
<protein>
    <submittedName>
        <fullName evidence="1">Uncharacterized protein</fullName>
    </submittedName>
</protein>
<evidence type="ECO:0000313" key="2">
    <source>
        <dbReference type="Proteomes" id="UP001152484"/>
    </source>
</evidence>
<dbReference type="AlphaFoldDB" id="A0A9P0YJA2"/>
<sequence>MMAREDLQWISSPPAKLSEVHLSQLEVKQHRMEDKAWCCKRRSAEPQETECGGAEGGAHSVECGVRSCTGRRPNGGATEAGVAARAGHEESNLWLLLQQFGDCVLA</sequence>
<comment type="caution">
    <text evidence="1">The sequence shown here is derived from an EMBL/GenBank/DDBJ whole genome shotgun (WGS) entry which is preliminary data.</text>
</comment>
<proteinExistence type="predicted"/>
<dbReference type="OrthoDB" id="1321362at2759"/>